<dbReference type="Gene3D" id="2.60.20.10">
    <property type="entry name" value="Crystallins"/>
    <property type="match status" value="1"/>
</dbReference>
<gene>
    <name evidence="1" type="ORF">BEMITA_LOCUS2943</name>
</gene>
<organism evidence="1 2">
    <name type="scientific">Bemisia tabaci</name>
    <name type="common">Sweetpotato whitefly</name>
    <name type="synonym">Aleurodes tabaci</name>
    <dbReference type="NCBI Taxonomy" id="7038"/>
    <lineage>
        <taxon>Eukaryota</taxon>
        <taxon>Metazoa</taxon>
        <taxon>Ecdysozoa</taxon>
        <taxon>Arthropoda</taxon>
        <taxon>Hexapoda</taxon>
        <taxon>Insecta</taxon>
        <taxon>Pterygota</taxon>
        <taxon>Neoptera</taxon>
        <taxon>Paraneoptera</taxon>
        <taxon>Hemiptera</taxon>
        <taxon>Sternorrhyncha</taxon>
        <taxon>Aleyrodoidea</taxon>
        <taxon>Aleyrodidae</taxon>
        <taxon>Aleyrodinae</taxon>
        <taxon>Bemisia</taxon>
    </lineage>
</organism>
<accession>A0A9P0A3H4</accession>
<keyword evidence="2" id="KW-1185">Reference proteome</keyword>
<evidence type="ECO:0000313" key="2">
    <source>
        <dbReference type="Proteomes" id="UP001152759"/>
    </source>
</evidence>
<dbReference type="AlphaFoldDB" id="A0A9P0A3H4"/>
<dbReference type="Proteomes" id="UP001152759">
    <property type="component" value="Chromosome 10"/>
</dbReference>
<evidence type="ECO:0000313" key="1">
    <source>
        <dbReference type="EMBL" id="CAH0383499.1"/>
    </source>
</evidence>
<dbReference type="EMBL" id="OU963871">
    <property type="protein sequence ID" value="CAH0383499.1"/>
    <property type="molecule type" value="Genomic_DNA"/>
</dbReference>
<name>A0A9P0A3H4_BEMTA</name>
<reference evidence="1" key="1">
    <citation type="submission" date="2021-12" db="EMBL/GenBank/DDBJ databases">
        <authorList>
            <person name="King R."/>
        </authorList>
    </citation>
    <scope>NUCLEOTIDE SEQUENCE</scope>
</reference>
<proteinExistence type="predicted"/>
<protein>
    <submittedName>
        <fullName evidence="1">Uncharacterized protein</fullName>
    </submittedName>
</protein>
<sequence length="171" mass="18889">MCPELEKQASSVEGNAVCLKVYKDSNCNDATYVGDVFDLKLGGYTNFKEFPAYANLQDTIYSVEPCSNTTVTFFEQNLLRGTNCTIQMRAGCQNLCPELNNNFRSFAGQTDCVKMWTEANCKGRSNNYPTFPPANSRFGWTAASVEDCVATDGDKSLTRPLNVRRPTTGLA</sequence>